<comment type="cofactor">
    <cofactor evidence="1">
        <name>thiamine diphosphate</name>
        <dbReference type="ChEBI" id="CHEBI:58937"/>
    </cofactor>
</comment>
<evidence type="ECO:0000313" key="5">
    <source>
        <dbReference type="EMBL" id="MDT7041845.1"/>
    </source>
</evidence>
<feature type="domain" description="Transketolase N-terminal" evidence="4">
    <location>
        <begin position="16"/>
        <end position="278"/>
    </location>
</feature>
<reference evidence="5 6" key="1">
    <citation type="journal article" date="2023" name="ISME J.">
        <title>Cultivation and genomic characterization of novel and ubiquitous marine nitrite-oxidizing bacteria from the Nitrospirales.</title>
        <authorList>
            <person name="Mueller A.J."/>
            <person name="Daebeler A."/>
            <person name="Herbold C.W."/>
            <person name="Kirkegaard R.H."/>
            <person name="Daims H."/>
        </authorList>
    </citation>
    <scope>NUCLEOTIDE SEQUENCE [LARGE SCALE GENOMIC DNA]</scope>
    <source>
        <strain evidence="5 6">EB</strain>
    </source>
</reference>
<proteinExistence type="inferred from homology"/>
<evidence type="ECO:0000256" key="1">
    <source>
        <dbReference type="ARBA" id="ARBA00001964"/>
    </source>
</evidence>
<sequence length="289" mass="31597">MLCSAINQDLLIERARQVRIGSLLSIYFAGSGHPGGSLSAADLLTALWSEELNVFPEDRESTSRHKFILSKGHACPALYAILAEMGYLQKTALKTLRKLGSPLQGHPHVLDLPCVEASTGSLGQGFSVAIGMALGLKKQQKAERVYVLLGDGELQEGEIWEGAMCAAQFQLDNLCAIVDYNKLQSDDFNERIMGLEPLGAKWEAFNWHVLEIDGHNFFEISEALAKSRSHGLGPTLIIAHTLKGKGVSFMEGNPAWHGSVKLQLEDMETSLDDLGMTNEEIQRSLHGNV</sequence>
<dbReference type="Proteomes" id="UP001250932">
    <property type="component" value="Unassembled WGS sequence"/>
</dbReference>
<keyword evidence="6" id="KW-1185">Reference proteome</keyword>
<comment type="similarity">
    <text evidence="2">Belongs to the transketolase family.</text>
</comment>
<organism evidence="5 6">
    <name type="scientific">Candidatus Nitronereus thalassa</name>
    <dbReference type="NCBI Taxonomy" id="3020898"/>
    <lineage>
        <taxon>Bacteria</taxon>
        <taxon>Pseudomonadati</taxon>
        <taxon>Nitrospirota</taxon>
        <taxon>Nitrospiria</taxon>
        <taxon>Nitrospirales</taxon>
        <taxon>Nitrospiraceae</taxon>
        <taxon>Candidatus Nitronereus</taxon>
    </lineage>
</organism>
<dbReference type="SUPFAM" id="SSF52518">
    <property type="entry name" value="Thiamin diphosphate-binding fold (THDP-binding)"/>
    <property type="match status" value="1"/>
</dbReference>
<dbReference type="InterPro" id="IPR005474">
    <property type="entry name" value="Transketolase_N"/>
</dbReference>
<dbReference type="CDD" id="cd02012">
    <property type="entry name" value="TPP_TK"/>
    <property type="match status" value="1"/>
</dbReference>
<dbReference type="RefSeq" id="WP_313832193.1">
    <property type="nucleotide sequence ID" value="NZ_JAQOUE010000001.1"/>
</dbReference>
<gene>
    <name evidence="5" type="ORF">PPG34_05740</name>
</gene>
<evidence type="ECO:0000259" key="4">
    <source>
        <dbReference type="Pfam" id="PF00456"/>
    </source>
</evidence>
<evidence type="ECO:0000313" key="6">
    <source>
        <dbReference type="Proteomes" id="UP001250932"/>
    </source>
</evidence>
<dbReference type="PANTHER" id="PTHR47514">
    <property type="entry name" value="TRANSKETOLASE N-TERMINAL SECTION-RELATED"/>
    <property type="match status" value="1"/>
</dbReference>
<keyword evidence="3" id="KW-0786">Thiamine pyrophosphate</keyword>
<protein>
    <submittedName>
        <fullName evidence="5">Transketolase</fullName>
    </submittedName>
</protein>
<dbReference type="InterPro" id="IPR029061">
    <property type="entry name" value="THDP-binding"/>
</dbReference>
<accession>A0ABU3K612</accession>
<evidence type="ECO:0000256" key="3">
    <source>
        <dbReference type="ARBA" id="ARBA00023052"/>
    </source>
</evidence>
<dbReference type="Gene3D" id="3.40.50.970">
    <property type="match status" value="1"/>
</dbReference>
<dbReference type="Pfam" id="PF00456">
    <property type="entry name" value="Transketolase_N"/>
    <property type="match status" value="1"/>
</dbReference>
<comment type="caution">
    <text evidence="5">The sequence shown here is derived from an EMBL/GenBank/DDBJ whole genome shotgun (WGS) entry which is preliminary data.</text>
</comment>
<evidence type="ECO:0000256" key="2">
    <source>
        <dbReference type="ARBA" id="ARBA00007131"/>
    </source>
</evidence>
<name>A0ABU3K612_9BACT</name>
<dbReference type="PANTHER" id="PTHR47514:SF1">
    <property type="entry name" value="TRANSKETOLASE N-TERMINAL SECTION-RELATED"/>
    <property type="match status" value="1"/>
</dbReference>
<dbReference type="EMBL" id="JAQOUE010000001">
    <property type="protein sequence ID" value="MDT7041845.1"/>
    <property type="molecule type" value="Genomic_DNA"/>
</dbReference>